<protein>
    <submittedName>
        <fullName evidence="2">Aminodeoxychorismate synthase component I</fullName>
        <ecNumber evidence="2">2.6.1.85</ecNumber>
    </submittedName>
</protein>
<dbReference type="EC" id="2.6.1.85" evidence="2"/>
<comment type="caution">
    <text evidence="2">The sequence shown here is derived from an EMBL/GenBank/DDBJ whole genome shotgun (WGS) entry which is preliminary data.</text>
</comment>
<keyword evidence="3" id="KW-1185">Reference proteome</keyword>
<reference evidence="2 3" key="1">
    <citation type="submission" date="2021-07" db="EMBL/GenBank/DDBJ databases">
        <title>The draft genome sequence of Sphingomicrobium sp. B8.</title>
        <authorList>
            <person name="Mu L."/>
        </authorList>
    </citation>
    <scope>NUCLEOTIDE SEQUENCE [LARGE SCALE GENOMIC DNA]</scope>
    <source>
        <strain evidence="2 3">B8</strain>
    </source>
</reference>
<evidence type="ECO:0000313" key="2">
    <source>
        <dbReference type="EMBL" id="MBW0145842.1"/>
    </source>
</evidence>
<name>A0ABS6V8D0_9SPHN</name>
<keyword evidence="2" id="KW-0808">Transferase</keyword>
<dbReference type="InterPro" id="IPR001544">
    <property type="entry name" value="Aminotrans_IV"/>
</dbReference>
<dbReference type="Pfam" id="PF01063">
    <property type="entry name" value="Aminotran_4"/>
    <property type="match status" value="1"/>
</dbReference>
<dbReference type="Pfam" id="PF00425">
    <property type="entry name" value="Chorismate_bind"/>
    <property type="match status" value="1"/>
</dbReference>
<sequence>MDAPFCLFDDARPDSEAGALLFESPREVVVAERLGQVRPALERLRTALAEGNYAAGYLGYEAGHALDPALEASARQGDRPLLWFGLFDAPQRLSKADIEDLLSDREGRVASPVPRIAEAKYVAAVERVREALFAGDYYQANLTFQNDVAVGGSALGLYRALRSHGTGGWGGVLATESYELISVSPEQFFKVENGCLSAKPMKGTAPRGESPEIDRKLAKELAADEKQRAENLMIVDLLRNDMARVAVPGTVRVPKLFAVETYPTVHQMVSEIEAELAPGMTAVDAIEKLFPCGSVTGAPKIAAIKALRELEPEPRGAYTGSMGWMSPNGDAAFNVMIRTLERVAGSSQARLGLGSGLVVDSVPRHEWAECRLKGKFVEDAASEFDLIETMRYDPEEGIIALEAHLLRMKEAAAALGFAYDRHDARNELQAATFGKPDVSLVRLLASRTGAMAIEVRPLGDPPTEPVSVEVVPMEVEPGDFRLDYKTTDRAFYDDPRKTSEAHEVVFERADGTITEGSRSSVFVERDGTLVTPPRSAGLMPGVFRQGMIDEGKAVEGDVTRADLANGFFIGSSARGLLAARLV</sequence>
<accession>A0ABS6V8D0</accession>
<proteinExistence type="predicted"/>
<dbReference type="InterPro" id="IPR005802">
    <property type="entry name" value="ADC_synth_comp_1"/>
</dbReference>
<dbReference type="InterPro" id="IPR019999">
    <property type="entry name" value="Anth_synth_I-like"/>
</dbReference>
<dbReference type="PANTHER" id="PTHR11236:SF50">
    <property type="entry name" value="AMINODEOXYCHORISMATE SYNTHASE COMPONENT 1"/>
    <property type="match status" value="1"/>
</dbReference>
<dbReference type="InterPro" id="IPR015890">
    <property type="entry name" value="Chorismate_C"/>
</dbReference>
<feature type="domain" description="Chorismate-utilising enzyme C-terminal" evidence="1">
    <location>
        <begin position="118"/>
        <end position="373"/>
    </location>
</feature>
<dbReference type="GO" id="GO:0046820">
    <property type="term" value="F:4-amino-4-deoxychorismate synthase activity"/>
    <property type="evidence" value="ECO:0007669"/>
    <property type="project" value="UniProtKB-EC"/>
</dbReference>
<organism evidence="2 3">
    <name type="scientific">Sphingomicrobium clamense</name>
    <dbReference type="NCBI Taxonomy" id="2851013"/>
    <lineage>
        <taxon>Bacteria</taxon>
        <taxon>Pseudomonadati</taxon>
        <taxon>Pseudomonadota</taxon>
        <taxon>Alphaproteobacteria</taxon>
        <taxon>Sphingomonadales</taxon>
        <taxon>Sphingomonadaceae</taxon>
        <taxon>Sphingomicrobium</taxon>
    </lineage>
</organism>
<dbReference type="PANTHER" id="PTHR11236">
    <property type="entry name" value="AMINOBENZOATE/ANTHRANILATE SYNTHASE"/>
    <property type="match status" value="1"/>
</dbReference>
<dbReference type="Proteomes" id="UP000698028">
    <property type="component" value="Unassembled WGS sequence"/>
</dbReference>
<dbReference type="RefSeq" id="WP_218633722.1">
    <property type="nucleotide sequence ID" value="NZ_JAHVAH010000001.1"/>
</dbReference>
<dbReference type="EMBL" id="JAHVAH010000001">
    <property type="protein sequence ID" value="MBW0145842.1"/>
    <property type="molecule type" value="Genomic_DNA"/>
</dbReference>
<evidence type="ECO:0000259" key="1">
    <source>
        <dbReference type="Pfam" id="PF00425"/>
    </source>
</evidence>
<gene>
    <name evidence="2" type="primary">pabB</name>
    <name evidence="2" type="ORF">KTQ36_11120</name>
</gene>
<keyword evidence="2" id="KW-0032">Aminotransferase</keyword>
<dbReference type="NCBIfam" id="TIGR00553">
    <property type="entry name" value="pabB"/>
    <property type="match status" value="1"/>
</dbReference>
<evidence type="ECO:0000313" key="3">
    <source>
        <dbReference type="Proteomes" id="UP000698028"/>
    </source>
</evidence>